<dbReference type="EMBL" id="ML977162">
    <property type="protein sequence ID" value="KAF1985362.1"/>
    <property type="molecule type" value="Genomic_DNA"/>
</dbReference>
<feature type="transmembrane region" description="Helical" evidence="1">
    <location>
        <begin position="124"/>
        <end position="143"/>
    </location>
</feature>
<proteinExistence type="predicted"/>
<organism evidence="3 4">
    <name type="scientific">Aulographum hederae CBS 113979</name>
    <dbReference type="NCBI Taxonomy" id="1176131"/>
    <lineage>
        <taxon>Eukaryota</taxon>
        <taxon>Fungi</taxon>
        <taxon>Dikarya</taxon>
        <taxon>Ascomycota</taxon>
        <taxon>Pezizomycotina</taxon>
        <taxon>Dothideomycetes</taxon>
        <taxon>Pleosporomycetidae</taxon>
        <taxon>Aulographales</taxon>
        <taxon>Aulographaceae</taxon>
    </lineage>
</organism>
<dbReference type="AlphaFoldDB" id="A0A6G1GX24"/>
<keyword evidence="1" id="KW-0812">Transmembrane</keyword>
<keyword evidence="1" id="KW-1133">Transmembrane helix</keyword>
<evidence type="ECO:0008006" key="5">
    <source>
        <dbReference type="Google" id="ProtNLM"/>
    </source>
</evidence>
<dbReference type="Proteomes" id="UP000800041">
    <property type="component" value="Unassembled WGS sequence"/>
</dbReference>
<feature type="transmembrane region" description="Helical" evidence="1">
    <location>
        <begin position="324"/>
        <end position="345"/>
    </location>
</feature>
<feature type="chain" id="PRO_5026149762" description="Wax synthase domain-containing protein" evidence="2">
    <location>
        <begin position="28"/>
        <end position="402"/>
    </location>
</feature>
<gene>
    <name evidence="3" type="ORF">K402DRAFT_334339</name>
</gene>
<protein>
    <recommendedName>
        <fullName evidence="5">Wax synthase domain-containing protein</fullName>
    </recommendedName>
</protein>
<dbReference type="PANTHER" id="PTHR35043">
    <property type="entry name" value="TRANSCRIPTION FACTOR DOMAIN-CONTAINING PROTEIN"/>
    <property type="match status" value="1"/>
</dbReference>
<evidence type="ECO:0000313" key="4">
    <source>
        <dbReference type="Proteomes" id="UP000800041"/>
    </source>
</evidence>
<dbReference type="OrthoDB" id="9451547at2759"/>
<feature type="transmembrane region" description="Helical" evidence="1">
    <location>
        <begin position="51"/>
        <end position="70"/>
    </location>
</feature>
<evidence type="ECO:0000256" key="1">
    <source>
        <dbReference type="SAM" id="Phobius"/>
    </source>
</evidence>
<reference evidence="3" key="1">
    <citation type="journal article" date="2020" name="Stud. Mycol.">
        <title>101 Dothideomycetes genomes: a test case for predicting lifestyles and emergence of pathogens.</title>
        <authorList>
            <person name="Haridas S."/>
            <person name="Albert R."/>
            <person name="Binder M."/>
            <person name="Bloem J."/>
            <person name="Labutti K."/>
            <person name="Salamov A."/>
            <person name="Andreopoulos B."/>
            <person name="Baker S."/>
            <person name="Barry K."/>
            <person name="Bills G."/>
            <person name="Bluhm B."/>
            <person name="Cannon C."/>
            <person name="Castanera R."/>
            <person name="Culley D."/>
            <person name="Daum C."/>
            <person name="Ezra D."/>
            <person name="Gonzalez J."/>
            <person name="Henrissat B."/>
            <person name="Kuo A."/>
            <person name="Liang C."/>
            <person name="Lipzen A."/>
            <person name="Lutzoni F."/>
            <person name="Magnuson J."/>
            <person name="Mondo S."/>
            <person name="Nolan M."/>
            <person name="Ohm R."/>
            <person name="Pangilinan J."/>
            <person name="Park H.-J."/>
            <person name="Ramirez L."/>
            <person name="Alfaro M."/>
            <person name="Sun H."/>
            <person name="Tritt A."/>
            <person name="Yoshinaga Y."/>
            <person name="Zwiers L.-H."/>
            <person name="Turgeon B."/>
            <person name="Goodwin S."/>
            <person name="Spatafora J."/>
            <person name="Crous P."/>
            <person name="Grigoriev I."/>
        </authorList>
    </citation>
    <scope>NUCLEOTIDE SEQUENCE</scope>
    <source>
        <strain evidence="3">CBS 113979</strain>
    </source>
</reference>
<evidence type="ECO:0000256" key="2">
    <source>
        <dbReference type="SAM" id="SignalP"/>
    </source>
</evidence>
<feature type="transmembrane region" description="Helical" evidence="1">
    <location>
        <begin position="357"/>
        <end position="375"/>
    </location>
</feature>
<feature type="transmembrane region" description="Helical" evidence="1">
    <location>
        <begin position="292"/>
        <end position="312"/>
    </location>
</feature>
<keyword evidence="2" id="KW-0732">Signal</keyword>
<dbReference type="PANTHER" id="PTHR35043:SF7">
    <property type="entry name" value="TRANSCRIPTION FACTOR DOMAIN-CONTAINING PROTEIN"/>
    <property type="match status" value="1"/>
</dbReference>
<keyword evidence="4" id="KW-1185">Reference proteome</keyword>
<keyword evidence="1" id="KW-0472">Membrane</keyword>
<accession>A0A6G1GX24</accession>
<feature type="signal peptide" evidence="2">
    <location>
        <begin position="1"/>
        <end position="27"/>
    </location>
</feature>
<feature type="transmembrane region" description="Helical" evidence="1">
    <location>
        <begin position="82"/>
        <end position="104"/>
    </location>
</feature>
<name>A0A6G1GX24_9PEZI</name>
<evidence type="ECO:0000313" key="3">
    <source>
        <dbReference type="EMBL" id="KAF1985362.1"/>
    </source>
</evidence>
<sequence length="402" mass="44926">MAQHTPLQVHLCAISSICCLFFASATAQTPPSPPSSKGWTSSAGRGTIDILYTTLFTIIICCWTVVHPDIPPHRSSPIYRFWDRLFCLLITVVAPEIIVFTAFLERSFALQASSVLSSPEYFGPKWTLAHSYYLLMGGFRLRFADVKAMMTLYKYRCILPSDLPSRREIEDKGKADSLMKLFALFQASYLVLQCIARAAQGLSTTTLEISTVAYVPCTCFVTYLWWSKPYDVLESTLLRMRPAHISSDTYRGDINVSQPAMMVALEPFSSFLMVQKCWGAVMSTFTKPNRQYALTGVVCLIVGGIHCSAWNFDFASTTEKWAWRISSVVLTAALPVSWCFSSIAIEDARTELPVVKIVHAVGSILYALARMYLLIEVFLSLRALPAGCYETVSWLNFVPHVA</sequence>